<dbReference type="EMBL" id="WWCU01000037">
    <property type="protein sequence ID" value="MYN10380.1"/>
    <property type="molecule type" value="Genomic_DNA"/>
</dbReference>
<sequence>MLQIDFPIRKECPPGACDCKREQLLEDAAADMAALAVLRLTKEDEKRLIQRIEAAESYEDLQRIGLRLQENLGVALKIAPGENEVRTVMGLQIELSMRPGLCRKTREAIPAAVRRCLKKNPAIIYAILDAHDLFGV</sequence>
<evidence type="ECO:0000313" key="2">
    <source>
        <dbReference type="Proteomes" id="UP000450676"/>
    </source>
</evidence>
<dbReference type="Proteomes" id="UP000450676">
    <property type="component" value="Unassembled WGS sequence"/>
</dbReference>
<name>A0A7X4HFT4_9BURK</name>
<reference evidence="1 2" key="1">
    <citation type="submission" date="2019-12" db="EMBL/GenBank/DDBJ databases">
        <title>Novel species isolated from a subtropical stream in China.</title>
        <authorList>
            <person name="Lu H."/>
        </authorList>
    </citation>
    <scope>NUCLEOTIDE SEQUENCE [LARGE SCALE GENOMIC DNA]</scope>
    <source>
        <strain evidence="1 2">FT127W</strain>
    </source>
</reference>
<evidence type="ECO:0008006" key="3">
    <source>
        <dbReference type="Google" id="ProtNLM"/>
    </source>
</evidence>
<dbReference type="RefSeq" id="WP_161074676.1">
    <property type="nucleotide sequence ID" value="NZ_WWCU01000037.1"/>
</dbReference>
<keyword evidence="2" id="KW-1185">Reference proteome</keyword>
<dbReference type="AlphaFoldDB" id="A0A7X4HFT4"/>
<evidence type="ECO:0000313" key="1">
    <source>
        <dbReference type="EMBL" id="MYN10380.1"/>
    </source>
</evidence>
<accession>A0A7X4HFT4</accession>
<gene>
    <name evidence="1" type="ORF">GTP77_23955</name>
</gene>
<proteinExistence type="predicted"/>
<organism evidence="1 2">
    <name type="scientific">Pseudoduganella aquatica</name>
    <dbReference type="NCBI Taxonomy" id="2660641"/>
    <lineage>
        <taxon>Bacteria</taxon>
        <taxon>Pseudomonadati</taxon>
        <taxon>Pseudomonadota</taxon>
        <taxon>Betaproteobacteria</taxon>
        <taxon>Burkholderiales</taxon>
        <taxon>Oxalobacteraceae</taxon>
        <taxon>Telluria group</taxon>
        <taxon>Pseudoduganella</taxon>
    </lineage>
</organism>
<comment type="caution">
    <text evidence="1">The sequence shown here is derived from an EMBL/GenBank/DDBJ whole genome shotgun (WGS) entry which is preliminary data.</text>
</comment>
<protein>
    <recommendedName>
        <fullName evidence="3">Ribosomal protein S3AE</fullName>
    </recommendedName>
</protein>